<keyword evidence="2" id="KW-1185">Reference proteome</keyword>
<proteinExistence type="predicted"/>
<evidence type="ECO:0000313" key="2">
    <source>
        <dbReference type="Proteomes" id="UP001227268"/>
    </source>
</evidence>
<gene>
    <name evidence="1" type="ORF">QFC21_006160</name>
</gene>
<protein>
    <submittedName>
        <fullName evidence="1">Uncharacterized protein</fullName>
    </submittedName>
</protein>
<accession>A0ACC2V3Y6</accession>
<name>A0ACC2V3Y6_9TREE</name>
<dbReference type="Proteomes" id="UP001227268">
    <property type="component" value="Unassembled WGS sequence"/>
</dbReference>
<reference evidence="1" key="1">
    <citation type="submission" date="2023-04" db="EMBL/GenBank/DDBJ databases">
        <title>Draft Genome sequencing of Naganishia species isolated from polar environments using Oxford Nanopore Technology.</title>
        <authorList>
            <person name="Leo P."/>
            <person name="Venkateswaran K."/>
        </authorList>
    </citation>
    <scope>NUCLEOTIDE SEQUENCE</scope>
    <source>
        <strain evidence="1">MNA-CCFEE 5423</strain>
    </source>
</reference>
<organism evidence="1 2">
    <name type="scientific">Naganishia friedmannii</name>
    <dbReference type="NCBI Taxonomy" id="89922"/>
    <lineage>
        <taxon>Eukaryota</taxon>
        <taxon>Fungi</taxon>
        <taxon>Dikarya</taxon>
        <taxon>Basidiomycota</taxon>
        <taxon>Agaricomycotina</taxon>
        <taxon>Tremellomycetes</taxon>
        <taxon>Filobasidiales</taxon>
        <taxon>Filobasidiaceae</taxon>
        <taxon>Naganishia</taxon>
    </lineage>
</organism>
<dbReference type="EMBL" id="JASBWT010000027">
    <property type="protein sequence ID" value="KAJ9094059.1"/>
    <property type="molecule type" value="Genomic_DNA"/>
</dbReference>
<evidence type="ECO:0000313" key="1">
    <source>
        <dbReference type="EMBL" id="KAJ9094059.1"/>
    </source>
</evidence>
<sequence length="585" mass="62923">MCGAEYTSQSRRTLGGPEARIQLCQGQTYDITSPIIFTAKGQELSTEGYPVEEELKAKIILRKDWTKGEGLLGNSHRGSIAGEGAAIIGWTAIQFREGDNLSCENAVIEDNRIGPAGEEWDEALDGNDPENSPLGRPLASGLSLACRTSTVQRNSFVDTTDAAIVIYGSPGSLISSNHILSSTHSQMAGILMADIEPFDGDYTNTRVINNTLEADENALMRVAIGLGAAVLSDDMDTVIRGGIVKGNKIKGIGMGYGIAASGLSNFTVLDNESTARHGGKRGARCLVPVELGEEGYDSLTEAEQEHGVIRNPLPTAFLKNEHYIDGGEWQEDFIQGDFSYLVCIDPDAVESESGREPKPVAERKSEEPALTDKVPIDSRKHKVVKAATNNEADDEEVDSTTSGTGHHNAVFDDILSHSQARMLETIASLARSVDLLAGKAALAEVGAGGRPNGKARVNLEEGSGEVLAQLSELSTRVAKLESERTSLRKTMEDLNHELDLFGNNLARTEKQEVQSVDEVLDVLTLNSKRNGKEDVPVSTADGDVNTTTDSWVVPFVYLLGTQVTVAIIGLLWTKCRRRDKGSKGI</sequence>
<comment type="caution">
    <text evidence="1">The sequence shown here is derived from an EMBL/GenBank/DDBJ whole genome shotgun (WGS) entry which is preliminary data.</text>
</comment>